<dbReference type="Pfam" id="PF08628">
    <property type="entry name" value="Nexin_C"/>
    <property type="match status" value="1"/>
</dbReference>
<accession>A0A0N5AGE4</accession>
<dbReference type="SMART" id="SM00312">
    <property type="entry name" value="PX"/>
    <property type="match status" value="1"/>
</dbReference>
<dbReference type="GO" id="GO:0097352">
    <property type="term" value="P:autophagosome maturation"/>
    <property type="evidence" value="ECO:0007669"/>
    <property type="project" value="TreeGrafter"/>
</dbReference>
<dbReference type="Gene3D" id="3.30.1520.10">
    <property type="entry name" value="Phox-like domain"/>
    <property type="match status" value="1"/>
</dbReference>
<evidence type="ECO:0000259" key="2">
    <source>
        <dbReference type="PROSITE" id="PS50132"/>
    </source>
</evidence>
<evidence type="ECO:0000256" key="1">
    <source>
        <dbReference type="ARBA" id="ARBA00010883"/>
    </source>
</evidence>
<proteinExistence type="inferred from homology"/>
<dbReference type="SUPFAM" id="SSF64268">
    <property type="entry name" value="PX domain"/>
    <property type="match status" value="1"/>
</dbReference>
<evidence type="ECO:0000313" key="5">
    <source>
        <dbReference type="Proteomes" id="UP000046393"/>
    </source>
</evidence>
<dbReference type="AlphaFoldDB" id="A0A0N5AGE4"/>
<dbReference type="Proteomes" id="UP000046393">
    <property type="component" value="Unplaced"/>
</dbReference>
<dbReference type="PANTHER" id="PTHR22775">
    <property type="entry name" value="SORTING NEXIN"/>
    <property type="match status" value="1"/>
</dbReference>
<dbReference type="PANTHER" id="PTHR22775:SF44">
    <property type="entry name" value="SORTING NEXIN-14"/>
    <property type="match status" value="1"/>
</dbReference>
<dbReference type="InterPro" id="IPR001683">
    <property type="entry name" value="PX_dom"/>
</dbReference>
<dbReference type="Pfam" id="PF02194">
    <property type="entry name" value="PXA"/>
    <property type="match status" value="1"/>
</dbReference>
<keyword evidence="5" id="KW-1185">Reference proteome</keyword>
<organism evidence="5 6">
    <name type="scientific">Syphacia muris</name>
    <dbReference type="NCBI Taxonomy" id="451379"/>
    <lineage>
        <taxon>Eukaryota</taxon>
        <taxon>Metazoa</taxon>
        <taxon>Ecdysozoa</taxon>
        <taxon>Nematoda</taxon>
        <taxon>Chromadorea</taxon>
        <taxon>Rhabditida</taxon>
        <taxon>Spirurina</taxon>
        <taxon>Oxyuridomorpha</taxon>
        <taxon>Oxyuroidea</taxon>
        <taxon>Oxyuridae</taxon>
        <taxon>Syphacia</taxon>
    </lineage>
</organism>
<dbReference type="WBParaSite" id="SMUV_0000338901-mRNA-1">
    <property type="protein sequence ID" value="SMUV_0000338901-mRNA-1"/>
    <property type="gene ID" value="SMUV_0000338901"/>
</dbReference>
<evidence type="ECO:0000313" key="6">
    <source>
        <dbReference type="WBParaSite" id="SMUV_0000338901-mRNA-1"/>
    </source>
</evidence>
<evidence type="ECO:0000259" key="4">
    <source>
        <dbReference type="PROSITE" id="PS51207"/>
    </source>
</evidence>
<reference evidence="6" key="1">
    <citation type="submission" date="2017-02" db="UniProtKB">
        <authorList>
            <consortium name="WormBaseParasite"/>
        </authorList>
    </citation>
    <scope>IDENTIFICATION</scope>
</reference>
<dbReference type="InterPro" id="IPR003114">
    <property type="entry name" value="Phox_assoc"/>
</dbReference>
<sequence length="987" mass="113376">MDFLYDTMCQFRTLQICAAFSVAVILLLQLSSLTLGLVVIGSALGYCSAALLFSYDNERLFGGINLWFHKNKSSKPYSNQSFSRNLNIKTVCAVPWEGVYIPQSVNDALEELIEQVLDNYVNNWYKNEINGKPTFVNEVKYHIRYAVSSIFKRISEVNLTEFILSEIVPAVIIHCTKIIGQEASIDKKILTKHIIETKVLESLDDLHYSLSSRENEVDYLRHLSELLINTYVDESRVAGYSSDHDCPAVKQQWPSRVCYHFLRELITFSMLLPFLDLIANPDTINRILISLLSPEPLALDQHLTTKNVCFLHGLTECESADSSESLLQLKLSEVLRDNLSFQMFSMYLKDVHGPLNELFFLLHSGSKDDDNALSEIRYDSWEIFQKYVHEGAQDRVALPSSIFFDFKKAIEKQDTELLDHTLEKAFQFVYRHLQRDYLLPFCQSDCYLGHICGSPPVSVEDLIATEQYNVTDNRSTIFESTFSFSQFRRKLWKVFTPSSIDGSENISICNDALNNVSVTEANMDIDNDAVLAVKPLKNETTALSPATSSNSDDSNVEGHIRSIPYDLPLFNIERDMNRWVVTIPHIDSRRDPSTGKIMFVYVVSVERFDLADNGTLNNDNVNGRSESILNKWSVIRRYNEFHILESKLLEFHGVLLKTQPLPPRKPFSKKSKEFIESHRIPFQQFLQLLTQQSLLKKSDLLFAFLTSDQEFKDNIQLSGLNPWNFVIVIWSFKIFLLFSVVRKVPSKFSRERGQNLRPFLLSLLANTLASHTKTGTVLPSGDALDQKYFLKDLFLNDEETVSRPRLLLINSIFSTGHLKMRPDSWLCSNSNQFWTKSVAYAVLFLLNKVYCIVDWLFILLCSVHSVVHALIDFYAKIVVQKIIKNALLEANCVRFIQLIQTSLFCCSPSSTEQEMVLRSELALRRALDYLEEEIPAIFIRAVGHKNFRQGTTSVFRVFQYPRLNKQLSYILLDIIVQRLIDIPEMKH</sequence>
<dbReference type="SMART" id="SM00313">
    <property type="entry name" value="PXA"/>
    <property type="match status" value="1"/>
</dbReference>
<feature type="domain" description="PXA" evidence="4">
    <location>
        <begin position="102"/>
        <end position="296"/>
    </location>
</feature>
<dbReference type="InterPro" id="IPR013937">
    <property type="entry name" value="Sorting_nexin_C"/>
</dbReference>
<dbReference type="SUPFAM" id="SSF48097">
    <property type="entry name" value="Regulator of G-protein signaling, RGS"/>
    <property type="match status" value="1"/>
</dbReference>
<dbReference type="Pfam" id="PF00787">
    <property type="entry name" value="PX"/>
    <property type="match status" value="1"/>
</dbReference>
<dbReference type="GO" id="GO:0005770">
    <property type="term" value="C:late endosome"/>
    <property type="evidence" value="ECO:0007669"/>
    <property type="project" value="TreeGrafter"/>
</dbReference>
<feature type="domain" description="RGS" evidence="2">
    <location>
        <begin position="330"/>
        <end position="447"/>
    </location>
</feature>
<dbReference type="InterPro" id="IPR044926">
    <property type="entry name" value="RGS_subdomain_2"/>
</dbReference>
<dbReference type="PROSITE" id="PS51207">
    <property type="entry name" value="PXA"/>
    <property type="match status" value="1"/>
</dbReference>
<dbReference type="InterPro" id="IPR036871">
    <property type="entry name" value="PX_dom_sf"/>
</dbReference>
<dbReference type="PROSITE" id="PS50132">
    <property type="entry name" value="RGS"/>
    <property type="match status" value="1"/>
</dbReference>
<comment type="similarity">
    <text evidence="1">Belongs to the sorting nexin family.</text>
</comment>
<name>A0A0N5AGE4_9BILA</name>
<dbReference type="InterPro" id="IPR016137">
    <property type="entry name" value="RGS"/>
</dbReference>
<dbReference type="Pfam" id="PF00615">
    <property type="entry name" value="RGS"/>
    <property type="match status" value="1"/>
</dbReference>
<dbReference type="STRING" id="451379.A0A0N5AGE4"/>
<protein>
    <submittedName>
        <fullName evidence="6">Sorting nexin-14</fullName>
    </submittedName>
</protein>
<evidence type="ECO:0000259" key="3">
    <source>
        <dbReference type="PROSITE" id="PS50195"/>
    </source>
</evidence>
<dbReference type="InterPro" id="IPR036305">
    <property type="entry name" value="RGS_sf"/>
</dbReference>
<dbReference type="SMART" id="SM00315">
    <property type="entry name" value="RGS"/>
    <property type="match status" value="1"/>
</dbReference>
<dbReference type="Gene3D" id="1.10.167.10">
    <property type="entry name" value="Regulator of G-protein Signalling 4, domain 2"/>
    <property type="match status" value="1"/>
</dbReference>
<dbReference type="PROSITE" id="PS50195">
    <property type="entry name" value="PX"/>
    <property type="match status" value="1"/>
</dbReference>
<dbReference type="GO" id="GO:0035091">
    <property type="term" value="F:phosphatidylinositol binding"/>
    <property type="evidence" value="ECO:0007669"/>
    <property type="project" value="InterPro"/>
</dbReference>
<feature type="domain" description="PX" evidence="3">
    <location>
        <begin position="579"/>
        <end position="712"/>
    </location>
</feature>